<protein>
    <submittedName>
        <fullName evidence="2">NADH dehydrogenase subunit 1</fullName>
    </submittedName>
</protein>
<feature type="transmembrane region" description="Helical" evidence="1">
    <location>
        <begin position="129"/>
        <end position="150"/>
    </location>
</feature>
<feature type="transmembrane region" description="Helical" evidence="1">
    <location>
        <begin position="171"/>
        <end position="191"/>
    </location>
</feature>
<dbReference type="AlphaFoldDB" id="A0A342CJ37"/>
<feature type="transmembrane region" description="Helical" evidence="1">
    <location>
        <begin position="101"/>
        <end position="123"/>
    </location>
</feature>
<feature type="transmembrane region" description="Helical" evidence="1">
    <location>
        <begin position="266"/>
        <end position="285"/>
    </location>
</feature>
<geneLocation type="mitochondrion" evidence="2"/>
<feature type="transmembrane region" description="Helical" evidence="1">
    <location>
        <begin position="242"/>
        <end position="260"/>
    </location>
</feature>
<keyword evidence="1" id="KW-0812">Transmembrane</keyword>
<name>A0A342CJ37_9NEOP</name>
<keyword evidence="1" id="KW-0472">Membrane</keyword>
<feature type="transmembrane region" description="Helical" evidence="1">
    <location>
        <begin position="46"/>
        <end position="65"/>
    </location>
</feature>
<reference evidence="2" key="1">
    <citation type="submission" date="2014-08" db="EMBL/GenBank/DDBJ databases">
        <authorList>
            <person name="Edwards T."/>
        </authorList>
    </citation>
    <scope>NUCLEOTIDE SEQUENCE</scope>
</reference>
<gene>
    <name evidence="2" type="primary">ND1</name>
</gene>
<evidence type="ECO:0000313" key="2">
    <source>
        <dbReference type="EMBL" id="AJF22800.1"/>
    </source>
</evidence>
<organism evidence="2">
    <name type="scientific">Helcystogramma macroscopa</name>
    <dbReference type="NCBI Taxonomy" id="1604231"/>
    <lineage>
        <taxon>Eukaryota</taxon>
        <taxon>Metazoa</taxon>
        <taxon>Ecdysozoa</taxon>
        <taxon>Arthropoda</taxon>
        <taxon>Hexapoda</taxon>
        <taxon>Insecta</taxon>
        <taxon>Pterygota</taxon>
        <taxon>Neoptera</taxon>
        <taxon>Endopterygota</taxon>
        <taxon>Lepidoptera</taxon>
        <taxon>Glossata</taxon>
        <taxon>Ditrysia</taxon>
        <taxon>Gelechioidea</taxon>
        <taxon>Gelechiidae</taxon>
        <taxon>Dichomeridinae</taxon>
        <taxon>Helcystogramma</taxon>
    </lineage>
</organism>
<sequence length="312" mass="38611">MNESFFINYFSYFNFDCGGVNWGSFFNFIGAESFSLYSNSKSSKKISIFSYFTPFFWCYKIIYQSTNMSKFFQLFNLLFFSCCKIYFIFNNLKINSFLFKYNLFYFSNLIFFLLYKIGCMYCYNCWMIFKFLLCYVSWLTCGCSNNFLWGKISFNYIKKSNYNYSFKFIKIYFMSSIYLNNVFNISFKIMLNIFKFSWNQSNPIWFCWSWEWISIWIYYWMEKSGICINFFSWMLKNFIYKFIICFIMYSWMLNNCYILFKISFNFFFIYLSSGYITSMSLWYVNMFSLKNLFTYFFKFFIILFIIKINFIM</sequence>
<accession>A0A342CJ37</accession>
<feature type="transmembrane region" description="Helical" evidence="1">
    <location>
        <begin position="71"/>
        <end position="89"/>
    </location>
</feature>
<keyword evidence="2" id="KW-0496">Mitochondrion</keyword>
<feature type="transmembrane region" description="Helical" evidence="1">
    <location>
        <begin position="292"/>
        <end position="311"/>
    </location>
</feature>
<feature type="transmembrane region" description="Helical" evidence="1">
    <location>
        <begin position="203"/>
        <end position="221"/>
    </location>
</feature>
<evidence type="ECO:0000256" key="1">
    <source>
        <dbReference type="SAM" id="Phobius"/>
    </source>
</evidence>
<dbReference type="EMBL" id="KM386998">
    <property type="protein sequence ID" value="AJF22800.1"/>
    <property type="molecule type" value="Genomic_DNA"/>
</dbReference>
<proteinExistence type="predicted"/>
<keyword evidence="1" id="KW-1133">Transmembrane helix</keyword>